<dbReference type="Gene3D" id="1.10.8.10">
    <property type="entry name" value="DNA helicase RuvA subunit, C-terminal domain"/>
    <property type="match status" value="1"/>
</dbReference>
<dbReference type="Pfam" id="PF07426">
    <property type="entry name" value="Dynactin_p22"/>
    <property type="match status" value="1"/>
</dbReference>
<dbReference type="InterPro" id="IPR009060">
    <property type="entry name" value="UBA-like_sf"/>
</dbReference>
<accession>A0A8H6QAG3</accession>
<evidence type="ECO:0000256" key="1">
    <source>
        <dbReference type="SAM" id="Coils"/>
    </source>
</evidence>
<name>A0A8H6QAG3_9EURO</name>
<reference evidence="3" key="1">
    <citation type="submission" date="2020-06" db="EMBL/GenBank/DDBJ databases">
        <title>Draft genome sequences of strains closely related to Aspergillus parafelis and Aspergillus hiratsukae.</title>
        <authorList>
            <person name="Dos Santos R.A.C."/>
            <person name="Rivero-Menendez O."/>
            <person name="Steenwyk J.L."/>
            <person name="Mead M.E."/>
            <person name="Goldman G.H."/>
            <person name="Alastruey-Izquierdo A."/>
            <person name="Rokas A."/>
        </authorList>
    </citation>
    <scope>NUCLEOTIDE SEQUENCE</scope>
    <source>
        <strain evidence="3">CNM-CM5623</strain>
    </source>
</reference>
<feature type="coiled-coil region" evidence="1">
    <location>
        <begin position="1249"/>
        <end position="1276"/>
    </location>
</feature>
<dbReference type="GO" id="GO:0005869">
    <property type="term" value="C:dynactin complex"/>
    <property type="evidence" value="ECO:0007669"/>
    <property type="project" value="InterPro"/>
</dbReference>
<dbReference type="GO" id="GO:0016579">
    <property type="term" value="P:protein deubiquitination"/>
    <property type="evidence" value="ECO:0007669"/>
    <property type="project" value="TreeGrafter"/>
</dbReference>
<gene>
    <name evidence="3" type="ORF">CNMCM5623_001773</name>
</gene>
<evidence type="ECO:0000313" key="3">
    <source>
        <dbReference type="EMBL" id="KAF7168799.1"/>
    </source>
</evidence>
<evidence type="ECO:0008006" key="5">
    <source>
        <dbReference type="Google" id="ProtNLM"/>
    </source>
</evidence>
<evidence type="ECO:0000313" key="4">
    <source>
        <dbReference type="Proteomes" id="UP000654922"/>
    </source>
</evidence>
<dbReference type="GO" id="GO:0061640">
    <property type="term" value="P:cytoskeleton-dependent cytokinesis"/>
    <property type="evidence" value="ECO:0007669"/>
    <property type="project" value="InterPro"/>
</dbReference>
<dbReference type="EMBL" id="JACBAE010001256">
    <property type="protein sequence ID" value="KAF7168799.1"/>
    <property type="molecule type" value="Genomic_DNA"/>
</dbReference>
<feature type="compositionally biased region" description="Polar residues" evidence="2">
    <location>
        <begin position="773"/>
        <end position="794"/>
    </location>
</feature>
<dbReference type="PANTHER" id="PTHR39597">
    <property type="entry name" value="UBA DOMAIN-CONTAINING PROTEIN RUP1"/>
    <property type="match status" value="1"/>
</dbReference>
<feature type="region of interest" description="Disordered" evidence="2">
    <location>
        <begin position="773"/>
        <end position="813"/>
    </location>
</feature>
<sequence>MASEPSEEAITNFVNFTSTSREHAIRFLKANDLNSNKAINAYFEDPTPPQLEVVFNMTREYPSGLAAFQIEQSDPIVGTSSGVPPSRPPSMSNLNEQAQATQYQGHKTGPAHSAAGVAEATGMTLAEQEERELQEAVAMSLNQNLGHQEMGITSLNQSNFGKATRDHYDEGAWAMTLFNSSAQEVIISPDPAERRRVADEPAFLRPSHDNLYLGGLLTILHSIPLAREALLLRTKVLPKYGHDPQWWNGQPINLPKIVTMQDAQDGDTAWDDILYETQRLVAFLDATNRAFGSVDALSSLKSMVSYDSESGISQFLEKWQEAAIRADPGNQLATVFSSNAFKRPLSVYDTPIQKEFFILDPFVEPDHGQTLYDVLDRTIWSDRPGEELDDVWLEHVAEVLMIKLDSSDSAKSVDVKIPAVFYPDRYLATCKDLARDFRARRLQVYEEINKLETLMNRFSVSKSVFHRGLGSREILEKAAVAASFTLPKSLANGVGDLTLTPEAANAEAQRLAGELRDLSSKIEDKLKELENRKQKAVETLRNYSKFLTEPSESPTEPPQHRYTLRGVCTEPHITYVLKPVPSHNSEQARDVQPSAGDQWQWWRISFSTDDAKAREAERKAAASTADVVGYTARKVREIEVLHAAREESKNVLLVYANSNAMSVQANPLPAELQAFVDADNQAFEAEFDEAAAGDPMEGQISNANTASGEGESPSRLEGQDHQPATSDPSASRRVNVFDYEIPSFDDEMESGQEMQERDRPGYPQEWTFVQQSIPSTKASHQNQISQNGATGGSHSRQESVKGTPPRQISHDATAQHSFATIKVPDIISASPEELACIVVENYIPKDDLPFLSCDSNNNDCSRLCGSWVEVLPRLAHTTSQESVFFLSLKALAFAIASYKYPHEISSLDATTVYSAAICALRRQLAAVSQPFNAEIAASIMCLSLAECMFPGMGPGISTHIKGVGQLMKAHGPNHYQAGLLHKLFVGFRPLLVIDAFRFREPTFLAEQQWVSIPFAFSNASLMQDFLSEVAIIPNYLHAVDQLMANPGDGSADIVTGACFAFVEWINRLEQWEQMLEREEGAPYEISAEGEHAAQAINPGITGHTLWYPSVTIANVCTHLWAILIVCLKEIDKLRAIFSSIVEACIPAKFCSVEYQQNQALTLSKRICHSMEYLMQDGLKFFGPASTVFPLKVAYDSFRECGRGQEGYIKFSGATIELLEARLQRLTYLLTGDASWTGTPSAPSKPASLDDTVSRRLLRLEKDLENLSRNIPAVRDVLQLHDRFPDLFRPTPPQSVPENLTTQNLASIILSYASAFPETASRLTSLNDLPVPDAQASASLVQLQPRLDQLARTQEEQARQISELRVRTARVVQRWYEVGLVGSGECWAEWEGRLEDVEREVKREEVVRERRAREI</sequence>
<protein>
    <recommendedName>
        <fullName evidence="5">Ubiquitin interaction motif protein</fullName>
    </recommendedName>
</protein>
<dbReference type="InterPro" id="IPR055335">
    <property type="entry name" value="Ucp6/RUP1"/>
</dbReference>
<organism evidence="3 4">
    <name type="scientific">Aspergillus felis</name>
    <dbReference type="NCBI Taxonomy" id="1287682"/>
    <lineage>
        <taxon>Eukaryota</taxon>
        <taxon>Fungi</taxon>
        <taxon>Dikarya</taxon>
        <taxon>Ascomycota</taxon>
        <taxon>Pezizomycotina</taxon>
        <taxon>Eurotiomycetes</taxon>
        <taxon>Eurotiomycetidae</taxon>
        <taxon>Eurotiales</taxon>
        <taxon>Aspergillaceae</taxon>
        <taxon>Aspergillus</taxon>
        <taxon>Aspergillus subgen. Fumigati</taxon>
    </lineage>
</organism>
<dbReference type="GO" id="GO:0005829">
    <property type="term" value="C:cytosol"/>
    <property type="evidence" value="ECO:0007669"/>
    <property type="project" value="TreeGrafter"/>
</dbReference>
<feature type="region of interest" description="Disordered" evidence="2">
    <location>
        <begin position="691"/>
        <end position="735"/>
    </location>
</feature>
<evidence type="ECO:0000256" key="2">
    <source>
        <dbReference type="SAM" id="MobiDB-lite"/>
    </source>
</evidence>
<dbReference type="OrthoDB" id="4489171at2759"/>
<dbReference type="Proteomes" id="UP000654922">
    <property type="component" value="Unassembled WGS sequence"/>
</dbReference>
<proteinExistence type="predicted"/>
<dbReference type="GO" id="GO:0005634">
    <property type="term" value="C:nucleus"/>
    <property type="evidence" value="ECO:0007669"/>
    <property type="project" value="TreeGrafter"/>
</dbReference>
<dbReference type="InterPro" id="IPR009991">
    <property type="entry name" value="DCTN3"/>
</dbReference>
<feature type="coiled-coil region" evidence="1">
    <location>
        <begin position="508"/>
        <end position="546"/>
    </location>
</feature>
<dbReference type="PANTHER" id="PTHR39597:SF1">
    <property type="entry name" value="UBA DOMAIN-CONTAINING PROTEIN RUP1"/>
    <property type="match status" value="1"/>
</dbReference>
<comment type="caution">
    <text evidence="3">The sequence shown here is derived from an EMBL/GenBank/DDBJ whole genome shotgun (WGS) entry which is preliminary data.</text>
</comment>
<dbReference type="Pfam" id="PF14555">
    <property type="entry name" value="UBA_4"/>
    <property type="match status" value="1"/>
</dbReference>
<dbReference type="SUPFAM" id="SSF46934">
    <property type="entry name" value="UBA-like"/>
    <property type="match status" value="1"/>
</dbReference>
<keyword evidence="1" id="KW-0175">Coiled coil</keyword>